<feature type="signal peptide" evidence="1">
    <location>
        <begin position="1"/>
        <end position="20"/>
    </location>
</feature>
<comment type="caution">
    <text evidence="2">The sequence shown here is derived from an EMBL/GenBank/DDBJ whole genome shotgun (WGS) entry which is preliminary data.</text>
</comment>
<evidence type="ECO:0000313" key="3">
    <source>
        <dbReference type="Proteomes" id="UP001281003"/>
    </source>
</evidence>
<proteinExistence type="predicted"/>
<keyword evidence="1" id="KW-0732">Signal</keyword>
<gene>
    <name evidence="2" type="ORF">B0T20DRAFT_457778</name>
</gene>
<evidence type="ECO:0000256" key="1">
    <source>
        <dbReference type="SAM" id="SignalP"/>
    </source>
</evidence>
<name>A0AAE0UFT2_SORBR</name>
<reference evidence="2" key="1">
    <citation type="journal article" date="2023" name="Mol. Phylogenet. Evol.">
        <title>Genome-scale phylogeny and comparative genomics of the fungal order Sordariales.</title>
        <authorList>
            <person name="Hensen N."/>
            <person name="Bonometti L."/>
            <person name="Westerberg I."/>
            <person name="Brannstrom I.O."/>
            <person name="Guillou S."/>
            <person name="Cros-Aarteil S."/>
            <person name="Calhoun S."/>
            <person name="Haridas S."/>
            <person name="Kuo A."/>
            <person name="Mondo S."/>
            <person name="Pangilinan J."/>
            <person name="Riley R."/>
            <person name="LaButti K."/>
            <person name="Andreopoulos B."/>
            <person name="Lipzen A."/>
            <person name="Chen C."/>
            <person name="Yan M."/>
            <person name="Daum C."/>
            <person name="Ng V."/>
            <person name="Clum A."/>
            <person name="Steindorff A."/>
            <person name="Ohm R.A."/>
            <person name="Martin F."/>
            <person name="Silar P."/>
            <person name="Natvig D.O."/>
            <person name="Lalanne C."/>
            <person name="Gautier V."/>
            <person name="Ament-Velasquez S.L."/>
            <person name="Kruys A."/>
            <person name="Hutchinson M.I."/>
            <person name="Powell A.J."/>
            <person name="Barry K."/>
            <person name="Miller A.N."/>
            <person name="Grigoriev I.V."/>
            <person name="Debuchy R."/>
            <person name="Gladieux P."/>
            <person name="Hiltunen Thoren M."/>
            <person name="Johannesson H."/>
        </authorList>
    </citation>
    <scope>NUCLEOTIDE SEQUENCE</scope>
    <source>
        <strain evidence="2">FGSC 1904</strain>
    </source>
</reference>
<dbReference type="AlphaFoldDB" id="A0AAE0UFT2"/>
<accession>A0AAE0UFT2</accession>
<dbReference type="Proteomes" id="UP001281003">
    <property type="component" value="Unassembled WGS sequence"/>
</dbReference>
<feature type="chain" id="PRO_5042171979" evidence="1">
    <location>
        <begin position="21"/>
        <end position="378"/>
    </location>
</feature>
<keyword evidence="3" id="KW-1185">Reference proteome</keyword>
<reference evidence="2" key="2">
    <citation type="submission" date="2023-07" db="EMBL/GenBank/DDBJ databases">
        <authorList>
            <consortium name="Lawrence Berkeley National Laboratory"/>
            <person name="Haridas S."/>
            <person name="Hensen N."/>
            <person name="Bonometti L."/>
            <person name="Westerberg I."/>
            <person name="Brannstrom I.O."/>
            <person name="Guillou S."/>
            <person name="Cros-Aarteil S."/>
            <person name="Calhoun S."/>
            <person name="Kuo A."/>
            <person name="Mondo S."/>
            <person name="Pangilinan J."/>
            <person name="Riley R."/>
            <person name="LaButti K."/>
            <person name="Andreopoulos B."/>
            <person name="Lipzen A."/>
            <person name="Chen C."/>
            <person name="Yanf M."/>
            <person name="Daum C."/>
            <person name="Ng V."/>
            <person name="Clum A."/>
            <person name="Steindorff A."/>
            <person name="Ohm R."/>
            <person name="Martin F."/>
            <person name="Silar P."/>
            <person name="Natvig D."/>
            <person name="Lalanne C."/>
            <person name="Gautier V."/>
            <person name="Ament-velasquez S.L."/>
            <person name="Kruys A."/>
            <person name="Hutchinson M.I."/>
            <person name="Powell A.J."/>
            <person name="Barry K."/>
            <person name="Miller A.N."/>
            <person name="Grigoriev I.V."/>
            <person name="Debuchy R."/>
            <person name="Gladieux P."/>
            <person name="Thoren M.H."/>
            <person name="Johannesson H."/>
        </authorList>
    </citation>
    <scope>NUCLEOTIDE SEQUENCE</scope>
    <source>
        <strain evidence="2">FGSC 1904</strain>
    </source>
</reference>
<sequence>MRASRIATIVLALAPTATFGSPVPAIKDGIIASGHGLTPSKTIIRYGLANRNDDNPPTPINTHPGELYINAHVTETCTPNDADHKPKTKRDGGDPEFTCATDVTGDYVCTGADVRCVIGKHGDATCSFNGPDLSGDDGSKSRVNEERLAAVLSKVAAPESQSGGSGEDDYDPFDASPNYSCVEVSAYTWSCGPNGKGNSVDARQVGEKVNINIEIPDDEVPEILSPRDLNITKWDIRCVYITDKNALPYPTGLGDCLFLSLDIMSPNNTLFIPDPDVHPPSTNPDDLILYWSQNDTWCKHAAHNTCHLSMCGFTGGKLPKHELKKPMEMLRDICVAEQQVGGYVDLGNTGVTLVMGALDTTEGIEEEMDREHNPGQGM</sequence>
<dbReference type="EMBL" id="JAUTDP010000001">
    <property type="protein sequence ID" value="KAK3402443.1"/>
    <property type="molecule type" value="Genomic_DNA"/>
</dbReference>
<organism evidence="2 3">
    <name type="scientific">Sordaria brevicollis</name>
    <dbReference type="NCBI Taxonomy" id="83679"/>
    <lineage>
        <taxon>Eukaryota</taxon>
        <taxon>Fungi</taxon>
        <taxon>Dikarya</taxon>
        <taxon>Ascomycota</taxon>
        <taxon>Pezizomycotina</taxon>
        <taxon>Sordariomycetes</taxon>
        <taxon>Sordariomycetidae</taxon>
        <taxon>Sordariales</taxon>
        <taxon>Sordariaceae</taxon>
        <taxon>Sordaria</taxon>
    </lineage>
</organism>
<evidence type="ECO:0000313" key="2">
    <source>
        <dbReference type="EMBL" id="KAK3402443.1"/>
    </source>
</evidence>
<protein>
    <submittedName>
        <fullName evidence="2">Uncharacterized protein</fullName>
    </submittedName>
</protein>